<accession>A0ABS8ITZ9</accession>
<gene>
    <name evidence="1" type="ORF">LMJ30_14155</name>
</gene>
<reference evidence="1 2" key="1">
    <citation type="submission" date="2021-11" db="EMBL/GenBank/DDBJ databases">
        <authorList>
            <person name="Huq M.A."/>
        </authorList>
    </citation>
    <scope>NUCLEOTIDE SEQUENCE [LARGE SCALE GENOMIC DNA]</scope>
    <source>
        <strain evidence="1 2">MAHUQ-52</strain>
    </source>
</reference>
<name>A0ABS8ITZ9_9BURK</name>
<sequence>MPDTTVEILTALKDPLQILAGGLVAVIGAAVQSRLSHSQARSRLRLEKLERAYSLCQQVYDGYQREIYNLKSNRMGRVDTYVDQHRRPGPEMSELKMLVRCYTPKLDQTLAAMNVEHTQLKELTKRIYADAIAGRTPEPDEFAKDCADADTWLAGLGDCCNKMKEDLSCLVRPHAK</sequence>
<dbReference type="RefSeq" id="WP_229432960.1">
    <property type="nucleotide sequence ID" value="NZ_JAJHPV010000013.1"/>
</dbReference>
<organism evidence="1 2">
    <name type="scientific">Massilia agrisoli</name>
    <dbReference type="NCBI Taxonomy" id="2892444"/>
    <lineage>
        <taxon>Bacteria</taxon>
        <taxon>Pseudomonadati</taxon>
        <taxon>Pseudomonadota</taxon>
        <taxon>Betaproteobacteria</taxon>
        <taxon>Burkholderiales</taxon>
        <taxon>Oxalobacteraceae</taxon>
        <taxon>Telluria group</taxon>
        <taxon>Massilia</taxon>
    </lineage>
</organism>
<evidence type="ECO:0000313" key="1">
    <source>
        <dbReference type="EMBL" id="MCC6072097.1"/>
    </source>
</evidence>
<protein>
    <submittedName>
        <fullName evidence="1">Uncharacterized protein</fullName>
    </submittedName>
</protein>
<dbReference type="Proteomes" id="UP001198701">
    <property type="component" value="Unassembled WGS sequence"/>
</dbReference>
<evidence type="ECO:0000313" key="2">
    <source>
        <dbReference type="Proteomes" id="UP001198701"/>
    </source>
</evidence>
<proteinExistence type="predicted"/>
<comment type="caution">
    <text evidence="1">The sequence shown here is derived from an EMBL/GenBank/DDBJ whole genome shotgun (WGS) entry which is preliminary data.</text>
</comment>
<keyword evidence="2" id="KW-1185">Reference proteome</keyword>
<dbReference type="EMBL" id="JAJHPV010000013">
    <property type="protein sequence ID" value="MCC6072097.1"/>
    <property type="molecule type" value="Genomic_DNA"/>
</dbReference>